<dbReference type="Proteomes" id="UP000053257">
    <property type="component" value="Unassembled WGS sequence"/>
</dbReference>
<keyword evidence="1" id="KW-0732">Signal</keyword>
<dbReference type="HOGENOM" id="CLU_2134426_0_0_1"/>
<dbReference type="AlphaFoldDB" id="A0A0C3PBJ9"/>
<feature type="chain" id="PRO_5002180417" description="Hydrophobin" evidence="1">
    <location>
        <begin position="17"/>
        <end position="113"/>
    </location>
</feature>
<keyword evidence="3" id="KW-1185">Reference proteome</keyword>
<feature type="signal peptide" evidence="1">
    <location>
        <begin position="1"/>
        <end position="16"/>
    </location>
</feature>
<evidence type="ECO:0000313" key="2">
    <source>
        <dbReference type="EMBL" id="KIP02333.1"/>
    </source>
</evidence>
<gene>
    <name evidence="2" type="ORF">PHLGIDRAFT_122560</name>
</gene>
<name>A0A0C3PBJ9_PHLG1</name>
<reference evidence="2 3" key="1">
    <citation type="journal article" date="2014" name="PLoS Genet.">
        <title>Analysis of the Phlebiopsis gigantea genome, transcriptome and secretome provides insight into its pioneer colonization strategies of wood.</title>
        <authorList>
            <person name="Hori C."/>
            <person name="Ishida T."/>
            <person name="Igarashi K."/>
            <person name="Samejima M."/>
            <person name="Suzuki H."/>
            <person name="Master E."/>
            <person name="Ferreira P."/>
            <person name="Ruiz-Duenas F.J."/>
            <person name="Held B."/>
            <person name="Canessa P."/>
            <person name="Larrondo L.F."/>
            <person name="Schmoll M."/>
            <person name="Druzhinina I.S."/>
            <person name="Kubicek C.P."/>
            <person name="Gaskell J.A."/>
            <person name="Kersten P."/>
            <person name="St John F."/>
            <person name="Glasner J."/>
            <person name="Sabat G."/>
            <person name="Splinter BonDurant S."/>
            <person name="Syed K."/>
            <person name="Yadav J."/>
            <person name="Mgbeahuruike A.C."/>
            <person name="Kovalchuk A."/>
            <person name="Asiegbu F.O."/>
            <person name="Lackner G."/>
            <person name="Hoffmeister D."/>
            <person name="Rencoret J."/>
            <person name="Gutierrez A."/>
            <person name="Sun H."/>
            <person name="Lindquist E."/>
            <person name="Barry K."/>
            <person name="Riley R."/>
            <person name="Grigoriev I.V."/>
            <person name="Henrissat B."/>
            <person name="Kues U."/>
            <person name="Berka R.M."/>
            <person name="Martinez A.T."/>
            <person name="Covert S.F."/>
            <person name="Blanchette R.A."/>
            <person name="Cullen D."/>
        </authorList>
    </citation>
    <scope>NUCLEOTIDE SEQUENCE [LARGE SCALE GENOMIC DNA]</scope>
    <source>
        <strain evidence="2 3">11061_1 CR5-6</strain>
    </source>
</reference>
<accession>A0A0C3PBJ9</accession>
<evidence type="ECO:0000313" key="3">
    <source>
        <dbReference type="Proteomes" id="UP000053257"/>
    </source>
</evidence>
<protein>
    <recommendedName>
        <fullName evidence="4">Hydrophobin</fullName>
    </recommendedName>
</protein>
<proteinExistence type="predicted"/>
<evidence type="ECO:0000256" key="1">
    <source>
        <dbReference type="SAM" id="SignalP"/>
    </source>
</evidence>
<organism evidence="2 3">
    <name type="scientific">Phlebiopsis gigantea (strain 11061_1 CR5-6)</name>
    <name type="common">White-rot fungus</name>
    <name type="synonym">Peniophora gigantea</name>
    <dbReference type="NCBI Taxonomy" id="745531"/>
    <lineage>
        <taxon>Eukaryota</taxon>
        <taxon>Fungi</taxon>
        <taxon>Dikarya</taxon>
        <taxon>Basidiomycota</taxon>
        <taxon>Agaricomycotina</taxon>
        <taxon>Agaricomycetes</taxon>
        <taxon>Polyporales</taxon>
        <taxon>Phanerochaetaceae</taxon>
        <taxon>Phlebiopsis</taxon>
    </lineage>
</organism>
<evidence type="ECO:0008006" key="4">
    <source>
        <dbReference type="Google" id="ProtNLM"/>
    </source>
</evidence>
<sequence>MFALAALLALPVLATASPIGARQDASACALDLIPLCCTDLVTDLAAIPGLLAGLLPAAALPDPTAALATGCTAVDLANPLCSTSVVGTAVCCASTAVSTLGTSLGLDCLPTTL</sequence>
<dbReference type="EMBL" id="KN840683">
    <property type="protein sequence ID" value="KIP02333.1"/>
    <property type="molecule type" value="Genomic_DNA"/>
</dbReference>